<feature type="compositionally biased region" description="Low complexity" evidence="2">
    <location>
        <begin position="397"/>
        <end position="410"/>
    </location>
</feature>
<dbReference type="InterPro" id="IPR032675">
    <property type="entry name" value="LRR_dom_sf"/>
</dbReference>
<evidence type="ECO:0000256" key="2">
    <source>
        <dbReference type="SAM" id="MobiDB-lite"/>
    </source>
</evidence>
<evidence type="ECO:0008006" key="5">
    <source>
        <dbReference type="Google" id="ProtNLM"/>
    </source>
</evidence>
<evidence type="ECO:0000313" key="4">
    <source>
        <dbReference type="Proteomes" id="UP000612055"/>
    </source>
</evidence>
<dbReference type="AlphaFoldDB" id="A0A835XJR2"/>
<comment type="subcellular location">
    <subcellularLocation>
        <location evidence="1">Cytoplasm</location>
        <location evidence="1">Cytoskeleton</location>
        <location evidence="1">Cilium axoneme</location>
    </subcellularLocation>
</comment>
<dbReference type="Proteomes" id="UP000612055">
    <property type="component" value="Unassembled WGS sequence"/>
</dbReference>
<comment type="caution">
    <text evidence="3">The sequence shown here is derived from an EMBL/GenBank/DDBJ whole genome shotgun (WGS) entry which is preliminary data.</text>
</comment>
<dbReference type="OrthoDB" id="550061at2759"/>
<reference evidence="3" key="1">
    <citation type="journal article" date="2020" name="bioRxiv">
        <title>Comparative genomics of Chlamydomonas.</title>
        <authorList>
            <person name="Craig R.J."/>
            <person name="Hasan A.R."/>
            <person name="Ness R.W."/>
            <person name="Keightley P.D."/>
        </authorList>
    </citation>
    <scope>NUCLEOTIDE SEQUENCE</scope>
    <source>
        <strain evidence="3">CCAP 11/70</strain>
    </source>
</reference>
<sequence>MADTSQQLGCAASCSFGDVLRILPSAARATLWQELKSSSCVKSARSSCRALRELVDGQTSSVGIPLKDLSPAELVAAFHEGLWLVRRPNCTQVTLFSGPDASALLVPFATAPAAFCRAITELSVYCDEWDNPIPGGVLLGLTSRLPGLTSLELSSPPPAPDCALERQLASYALSLLPNVANLTLNDCHYVPLLPASLAARLTQLSVFAHEMLETRPTAAELATVLSKMTALRELHVSVAWQCPFGPEDVRQLLDAVPRTSLRTLEVHSVGEESNQLCCTYAGGFLDTVEITNEISPDLPYTVLSSILGTAVRRSSAMGPRLRLLKIGFVEADGIPDPDPAAELYTRCGSIELGDLIGGEDMDTILSLVERLGVPERLRWNVGIDDYYEVVRLKGQRPSEPAGVGPSSGSAGSRGGGQGSSGRALPAARVLSLPAVIERAVERMVKPTTGPGGDLVVLRGPLVRSLIAAPRALQGWLQEVSASAAATLGLSEAIVTVRMLPSAGTVLAQAAMAAGAGAVAEAARLLGGAAPEGGTGVAMVEATHSGLRWRTAVVQVLQALWDGEAEGDSGGAAGQAAPGGPSSEVERLRCLVETWQGLRDMPKAVGLPAA</sequence>
<feature type="region of interest" description="Disordered" evidence="2">
    <location>
        <begin position="396"/>
        <end position="423"/>
    </location>
</feature>
<evidence type="ECO:0000256" key="1">
    <source>
        <dbReference type="ARBA" id="ARBA00004430"/>
    </source>
</evidence>
<dbReference type="EMBL" id="JAEHOE010000130">
    <property type="protein sequence ID" value="KAG2485373.1"/>
    <property type="molecule type" value="Genomic_DNA"/>
</dbReference>
<protein>
    <recommendedName>
        <fullName evidence="5">F-box domain-containing protein</fullName>
    </recommendedName>
</protein>
<accession>A0A835XJR2</accession>
<gene>
    <name evidence="3" type="ORF">HYH03_015864</name>
</gene>
<dbReference type="Gene3D" id="3.80.10.10">
    <property type="entry name" value="Ribonuclease Inhibitor"/>
    <property type="match status" value="1"/>
</dbReference>
<organism evidence="3 4">
    <name type="scientific">Edaphochlamys debaryana</name>
    <dbReference type="NCBI Taxonomy" id="47281"/>
    <lineage>
        <taxon>Eukaryota</taxon>
        <taxon>Viridiplantae</taxon>
        <taxon>Chlorophyta</taxon>
        <taxon>core chlorophytes</taxon>
        <taxon>Chlorophyceae</taxon>
        <taxon>CS clade</taxon>
        <taxon>Chlamydomonadales</taxon>
        <taxon>Chlamydomonadales incertae sedis</taxon>
        <taxon>Edaphochlamys</taxon>
    </lineage>
</organism>
<keyword evidence="4" id="KW-1185">Reference proteome</keyword>
<dbReference type="SUPFAM" id="SSF52047">
    <property type="entry name" value="RNI-like"/>
    <property type="match status" value="1"/>
</dbReference>
<proteinExistence type="predicted"/>
<dbReference type="GO" id="GO:0005930">
    <property type="term" value="C:axoneme"/>
    <property type="evidence" value="ECO:0007669"/>
    <property type="project" value="UniProtKB-SubCell"/>
</dbReference>
<evidence type="ECO:0000313" key="3">
    <source>
        <dbReference type="EMBL" id="KAG2485373.1"/>
    </source>
</evidence>
<name>A0A835XJR2_9CHLO</name>